<gene>
    <name evidence="9" type="ORF">EA462_11320</name>
</gene>
<dbReference type="PROSITE" id="PS51892">
    <property type="entry name" value="SUBTILASE"/>
    <property type="match status" value="1"/>
</dbReference>
<keyword evidence="10" id="KW-1185">Reference proteome</keyword>
<evidence type="ECO:0000313" key="9">
    <source>
        <dbReference type="EMBL" id="RQG88972.1"/>
    </source>
</evidence>
<keyword evidence="4 6" id="KW-0378">Hydrolase</keyword>
<dbReference type="PROSITE" id="PS00138">
    <property type="entry name" value="SUBTILASE_SER"/>
    <property type="match status" value="1"/>
</dbReference>
<evidence type="ECO:0000256" key="1">
    <source>
        <dbReference type="ARBA" id="ARBA00011073"/>
    </source>
</evidence>
<dbReference type="CDD" id="cd07477">
    <property type="entry name" value="Peptidases_S8_Subtilisin_subset"/>
    <property type="match status" value="1"/>
</dbReference>
<dbReference type="AlphaFoldDB" id="A0A3N6MUA6"/>
<name>A0A3N6MUA6_9EURY</name>
<dbReference type="InterPro" id="IPR023828">
    <property type="entry name" value="Peptidase_S8_Ser-AS"/>
</dbReference>
<dbReference type="PRINTS" id="PR00723">
    <property type="entry name" value="SUBTILISIN"/>
</dbReference>
<sequence>MEHDSSRVTTPNRRTVLQTIGAGGLALGGIAGTSGSAAAGSDENWTELSVGDHDQRYNVGYKNGDGAKTAKDVATTVYYDIDPLDALTIESDLDGLQTLEENDDIEYVEVDRQLEVELPPQEVEVQQETNGQTVPWGIERIGARDVHEMGITGDDVDVCVLDTGIDPSHEDLAANLGDGAAYTECQGDLVPWECEEPWSDDRESGHGTHVAGTVGALDNDLGVVGVGPDVTLHAVKVLDQNGVGFHSDIANGLAFAGFFEFDVANMSLGGVDTELKRAGVEYAHEQGVLLVASAQNEGAPVLYPAAYDEVIAVSATTPDDTLAWFSNRGPEVELAAPGVDVLSTVPQDGYAAYEGTSMAAPHVAGAGAIIMSLGYSASETREILNATAEDISLPSEHQGSGLVDVATAVELALEEQREKEEKKREKKGAAQ</sequence>
<dbReference type="InterPro" id="IPR000209">
    <property type="entry name" value="Peptidase_S8/S53_dom"/>
</dbReference>
<evidence type="ECO:0000256" key="6">
    <source>
        <dbReference type="PROSITE-ProRule" id="PRU01240"/>
    </source>
</evidence>
<feature type="active site" description="Charge relay system" evidence="6">
    <location>
        <position position="206"/>
    </location>
</feature>
<dbReference type="InterPro" id="IPR022398">
    <property type="entry name" value="Peptidase_S8_His-AS"/>
</dbReference>
<comment type="similarity">
    <text evidence="1 6 7">Belongs to the peptidase S8 family.</text>
</comment>
<dbReference type="InterPro" id="IPR023827">
    <property type="entry name" value="Peptidase_S8_Asp-AS"/>
</dbReference>
<feature type="active site" description="Charge relay system" evidence="6">
    <location>
        <position position="357"/>
    </location>
</feature>
<dbReference type="PROSITE" id="PS00136">
    <property type="entry name" value="SUBTILASE_ASP"/>
    <property type="match status" value="1"/>
</dbReference>
<reference evidence="9 10" key="1">
    <citation type="submission" date="2018-10" db="EMBL/GenBank/DDBJ databases">
        <title>Natrarchaeobius chitinivorans gen. nov., sp. nov., and Natrarchaeobius haloalkaliphilus sp. nov., alkaliphilic, chitin-utilizing haloarchaea from hypersaline alkaline lakes.</title>
        <authorList>
            <person name="Sorokin D.Y."/>
            <person name="Elcheninov A.G."/>
            <person name="Kostrikina N.A."/>
            <person name="Bale N.J."/>
            <person name="Sinninghe Damste J.S."/>
            <person name="Khijniak T.V."/>
            <person name="Kublanov I.V."/>
            <person name="Toshchakov S.V."/>
        </authorList>
    </citation>
    <scope>NUCLEOTIDE SEQUENCE [LARGE SCALE GENOMIC DNA]</scope>
    <source>
        <strain evidence="9 10">AArcht-Sl</strain>
    </source>
</reference>
<dbReference type="InterPro" id="IPR006311">
    <property type="entry name" value="TAT_signal"/>
</dbReference>
<evidence type="ECO:0000256" key="2">
    <source>
        <dbReference type="ARBA" id="ARBA00022670"/>
    </source>
</evidence>
<dbReference type="RefSeq" id="WP_124178659.1">
    <property type="nucleotide sequence ID" value="NZ_REFY01000004.1"/>
</dbReference>
<dbReference type="InterPro" id="IPR036852">
    <property type="entry name" value="Peptidase_S8/S53_dom_sf"/>
</dbReference>
<organism evidence="9 10">
    <name type="scientific">Natrarchaeobius halalkaliphilus</name>
    <dbReference type="NCBI Taxonomy" id="1679091"/>
    <lineage>
        <taxon>Archaea</taxon>
        <taxon>Methanobacteriati</taxon>
        <taxon>Methanobacteriota</taxon>
        <taxon>Stenosarchaea group</taxon>
        <taxon>Halobacteria</taxon>
        <taxon>Halobacteriales</taxon>
        <taxon>Natrialbaceae</taxon>
        <taxon>Natrarchaeobius</taxon>
    </lineage>
</organism>
<dbReference type="GO" id="GO:0006508">
    <property type="term" value="P:proteolysis"/>
    <property type="evidence" value="ECO:0007669"/>
    <property type="project" value="UniProtKB-KW"/>
</dbReference>
<dbReference type="Pfam" id="PF00082">
    <property type="entry name" value="Peptidase_S8"/>
    <property type="match status" value="1"/>
</dbReference>
<dbReference type="InterPro" id="IPR034202">
    <property type="entry name" value="Subtilisin_Carlsberg-like"/>
</dbReference>
<dbReference type="GO" id="GO:0046872">
    <property type="term" value="F:metal ion binding"/>
    <property type="evidence" value="ECO:0007669"/>
    <property type="project" value="UniProtKB-KW"/>
</dbReference>
<accession>A0A3N6MUA6</accession>
<dbReference type="SUPFAM" id="SSF52743">
    <property type="entry name" value="Subtilisin-like"/>
    <property type="match status" value="1"/>
</dbReference>
<dbReference type="PROSITE" id="PS51318">
    <property type="entry name" value="TAT"/>
    <property type="match status" value="1"/>
</dbReference>
<dbReference type="InterPro" id="IPR050131">
    <property type="entry name" value="Peptidase_S8_subtilisin-like"/>
</dbReference>
<dbReference type="GO" id="GO:0004252">
    <property type="term" value="F:serine-type endopeptidase activity"/>
    <property type="evidence" value="ECO:0007669"/>
    <property type="project" value="UniProtKB-UniRule"/>
</dbReference>
<keyword evidence="5 6" id="KW-0720">Serine protease</keyword>
<evidence type="ECO:0000256" key="3">
    <source>
        <dbReference type="ARBA" id="ARBA00022723"/>
    </source>
</evidence>
<evidence type="ECO:0000259" key="8">
    <source>
        <dbReference type="Pfam" id="PF00082"/>
    </source>
</evidence>
<dbReference type="InterPro" id="IPR015500">
    <property type="entry name" value="Peptidase_S8_subtilisin-rel"/>
</dbReference>
<dbReference type="Proteomes" id="UP000273828">
    <property type="component" value="Unassembled WGS sequence"/>
</dbReference>
<dbReference type="PANTHER" id="PTHR43806:SF11">
    <property type="entry name" value="CEREVISIN-RELATED"/>
    <property type="match status" value="1"/>
</dbReference>
<feature type="domain" description="Peptidase S8/S53" evidence="8">
    <location>
        <begin position="153"/>
        <end position="401"/>
    </location>
</feature>
<protein>
    <submittedName>
        <fullName evidence="9">Peptidase S8 and S53 subtilisin kexin sedolisin</fullName>
    </submittedName>
</protein>
<keyword evidence="2 6" id="KW-0645">Protease</keyword>
<dbReference type="EMBL" id="REFY01000004">
    <property type="protein sequence ID" value="RQG88972.1"/>
    <property type="molecule type" value="Genomic_DNA"/>
</dbReference>
<evidence type="ECO:0000256" key="7">
    <source>
        <dbReference type="RuleBase" id="RU003355"/>
    </source>
</evidence>
<evidence type="ECO:0000256" key="5">
    <source>
        <dbReference type="ARBA" id="ARBA00022825"/>
    </source>
</evidence>
<dbReference type="Gene3D" id="3.40.50.200">
    <property type="entry name" value="Peptidase S8/S53 domain"/>
    <property type="match status" value="1"/>
</dbReference>
<dbReference type="OrthoDB" id="27270at2157"/>
<dbReference type="PROSITE" id="PS00137">
    <property type="entry name" value="SUBTILASE_HIS"/>
    <property type="match status" value="1"/>
</dbReference>
<evidence type="ECO:0000313" key="10">
    <source>
        <dbReference type="Proteomes" id="UP000273828"/>
    </source>
</evidence>
<evidence type="ECO:0000256" key="4">
    <source>
        <dbReference type="ARBA" id="ARBA00022801"/>
    </source>
</evidence>
<keyword evidence="3" id="KW-0479">Metal-binding</keyword>
<feature type="active site" description="Charge relay system" evidence="6">
    <location>
        <position position="162"/>
    </location>
</feature>
<proteinExistence type="inferred from homology"/>
<dbReference type="PANTHER" id="PTHR43806">
    <property type="entry name" value="PEPTIDASE S8"/>
    <property type="match status" value="1"/>
</dbReference>
<comment type="caution">
    <text evidence="9">The sequence shown here is derived from an EMBL/GenBank/DDBJ whole genome shotgun (WGS) entry which is preliminary data.</text>
</comment>